<protein>
    <submittedName>
        <fullName evidence="2">MoxR family ATPase</fullName>
    </submittedName>
</protein>
<keyword evidence="3" id="KW-1185">Reference proteome</keyword>
<dbReference type="InterPro" id="IPR011704">
    <property type="entry name" value="ATPase_dyneun-rel_AAA"/>
</dbReference>
<dbReference type="SUPFAM" id="SSF52540">
    <property type="entry name" value="P-loop containing nucleoside triphosphate hydrolases"/>
    <property type="match status" value="1"/>
</dbReference>
<dbReference type="InterPro" id="IPR027417">
    <property type="entry name" value="P-loop_NTPase"/>
</dbReference>
<reference evidence="3" key="1">
    <citation type="journal article" date="2021" name="Science">
        <title>Hunting the eagle killer: A cyanobacterial neurotoxin causes vacuolar myelinopathy.</title>
        <authorList>
            <person name="Breinlinger S."/>
            <person name="Phillips T.J."/>
            <person name="Haram B.N."/>
            <person name="Mares J."/>
            <person name="Martinez Yerena J.A."/>
            <person name="Hrouzek P."/>
            <person name="Sobotka R."/>
            <person name="Henderson W.M."/>
            <person name="Schmieder P."/>
            <person name="Williams S.M."/>
            <person name="Lauderdale J.D."/>
            <person name="Wilde H.D."/>
            <person name="Gerrin W."/>
            <person name="Kust A."/>
            <person name="Washington J.W."/>
            <person name="Wagner C."/>
            <person name="Geier B."/>
            <person name="Liebeke M."/>
            <person name="Enke H."/>
            <person name="Niedermeyer T.H.J."/>
            <person name="Wilde S.B."/>
        </authorList>
    </citation>
    <scope>NUCLEOTIDE SEQUENCE [LARGE SCALE GENOMIC DNA]</scope>
    <source>
        <strain evidence="3">Thurmond2011</strain>
    </source>
</reference>
<sequence>MANIPLEYTGKKHPPNGGEWNEKLQRKLYAYEPDDGLKEAVNLAIQLNRPLLLEGEPGCGKSELARAVFYEFSKRYTKYEWEYRLWNVQSTSKAQDGFYTYDYVGRLQAAQLAAAKIAGEKSDPAQPKDYLELGALGYAFDRDFLNKEEVVESEKKGKKKPYRTIVLIDEIDKADTDFPNDLLLALEDQRFEIKDLRPPCWLTANPDAPPIVFITSNQEKELPNAFLRRCLYHYIEFPNQERLERIIKSRFEKPPKDLVDQAIERFLELRSTMEDEKEDTAKKVSTSELIDWFTVLNSYPPRQVLQKLKDERYPFASTLLKTRQDKSEYS</sequence>
<gene>
    <name evidence="2" type="ORF">G7B40_029985</name>
</gene>
<dbReference type="AlphaFoldDB" id="A0AAP5MCU3"/>
<organism evidence="2 3">
    <name type="scientific">Aetokthonos hydrillicola Thurmond2011</name>
    <dbReference type="NCBI Taxonomy" id="2712845"/>
    <lineage>
        <taxon>Bacteria</taxon>
        <taxon>Bacillati</taxon>
        <taxon>Cyanobacteriota</taxon>
        <taxon>Cyanophyceae</taxon>
        <taxon>Nostocales</taxon>
        <taxon>Hapalosiphonaceae</taxon>
        <taxon>Aetokthonos</taxon>
    </lineage>
</organism>
<evidence type="ECO:0000313" key="2">
    <source>
        <dbReference type="EMBL" id="MDR9898758.1"/>
    </source>
</evidence>
<comment type="caution">
    <text evidence="2">The sequence shown here is derived from an EMBL/GenBank/DDBJ whole genome shotgun (WGS) entry which is preliminary data.</text>
</comment>
<dbReference type="RefSeq" id="WP_243902574.1">
    <property type="nucleotide sequence ID" value="NZ_CAWQFN010000484.1"/>
</dbReference>
<evidence type="ECO:0000259" key="1">
    <source>
        <dbReference type="SMART" id="SM00382"/>
    </source>
</evidence>
<feature type="domain" description="AAA+ ATPase" evidence="1">
    <location>
        <begin position="47"/>
        <end position="241"/>
    </location>
</feature>
<dbReference type="Pfam" id="PF07728">
    <property type="entry name" value="AAA_5"/>
    <property type="match status" value="1"/>
</dbReference>
<dbReference type="GO" id="GO:0016887">
    <property type="term" value="F:ATP hydrolysis activity"/>
    <property type="evidence" value="ECO:0007669"/>
    <property type="project" value="InterPro"/>
</dbReference>
<accession>A0AAP5MCU3</accession>
<dbReference type="Proteomes" id="UP000667802">
    <property type="component" value="Unassembled WGS sequence"/>
</dbReference>
<dbReference type="CDD" id="cd00009">
    <property type="entry name" value="AAA"/>
    <property type="match status" value="1"/>
</dbReference>
<dbReference type="SMART" id="SM00382">
    <property type="entry name" value="AAA"/>
    <property type="match status" value="1"/>
</dbReference>
<dbReference type="EMBL" id="JAALHA020000019">
    <property type="protein sequence ID" value="MDR9898758.1"/>
    <property type="molecule type" value="Genomic_DNA"/>
</dbReference>
<evidence type="ECO:0000313" key="3">
    <source>
        <dbReference type="Proteomes" id="UP000667802"/>
    </source>
</evidence>
<dbReference type="InterPro" id="IPR003593">
    <property type="entry name" value="AAA+_ATPase"/>
</dbReference>
<dbReference type="GO" id="GO:0005524">
    <property type="term" value="F:ATP binding"/>
    <property type="evidence" value="ECO:0007669"/>
    <property type="project" value="InterPro"/>
</dbReference>
<proteinExistence type="predicted"/>
<name>A0AAP5MCU3_9CYAN</name>
<dbReference type="Gene3D" id="3.40.50.300">
    <property type="entry name" value="P-loop containing nucleotide triphosphate hydrolases"/>
    <property type="match status" value="1"/>
</dbReference>